<comment type="subcellular location">
    <subcellularLocation>
        <location evidence="1">Cell inner membrane</location>
        <topology evidence="1">Peripheral membrane protein</topology>
    </subcellularLocation>
</comment>
<evidence type="ECO:0000313" key="10">
    <source>
        <dbReference type="Proteomes" id="UP000557872"/>
    </source>
</evidence>
<dbReference type="GO" id="GO:0005886">
    <property type="term" value="C:plasma membrane"/>
    <property type="evidence" value="ECO:0007669"/>
    <property type="project" value="UniProtKB-SubCell"/>
</dbReference>
<sequence length="331" mass="36200">MPLLDVSRLTTRFHTRNGTVHAVEDVSFSVEAGQTIGIVGESGSGKSVTCYSLIGLIPRPPGKIHSGRAIFDGSDLLQASEKQLRSIRGKRISMIFQDPMTSLNPYLKISSQLTEPLEIHEGIKGKAALHKAIDALAEVGIPEPETRIHAYPHEFSGGMRQRVMIAMALITRPELLICDEPTTALDVTVQKQVLDLIQERQRTLGTAVILITHDLAVVHQCCDQVNVMYAGRIVERAATQTLFSNPLHAYTRALMKSIPSTHAKGEALYTIPGTPPDLAHPPAGCAFRERNTLGEAKHCLTETPPELQEIHPGHFAQNCPGCLGRHVDQEQ</sequence>
<keyword evidence="7" id="KW-0472">Membrane</keyword>
<dbReference type="SMART" id="SM00382">
    <property type="entry name" value="AAA"/>
    <property type="match status" value="1"/>
</dbReference>
<organism evidence="9 10">
    <name type="scientific">Oceaniferula marina</name>
    <dbReference type="NCBI Taxonomy" id="2748318"/>
    <lineage>
        <taxon>Bacteria</taxon>
        <taxon>Pseudomonadati</taxon>
        <taxon>Verrucomicrobiota</taxon>
        <taxon>Verrucomicrobiia</taxon>
        <taxon>Verrucomicrobiales</taxon>
        <taxon>Verrucomicrobiaceae</taxon>
        <taxon>Oceaniferula</taxon>
    </lineage>
</organism>
<dbReference type="GO" id="GO:0015833">
    <property type="term" value="P:peptide transport"/>
    <property type="evidence" value="ECO:0007669"/>
    <property type="project" value="InterPro"/>
</dbReference>
<evidence type="ECO:0000256" key="4">
    <source>
        <dbReference type="ARBA" id="ARBA00022475"/>
    </source>
</evidence>
<dbReference type="SUPFAM" id="SSF52540">
    <property type="entry name" value="P-loop containing nucleoside triphosphate hydrolases"/>
    <property type="match status" value="1"/>
</dbReference>
<dbReference type="Pfam" id="PF08352">
    <property type="entry name" value="oligo_HPY"/>
    <property type="match status" value="1"/>
</dbReference>
<evidence type="ECO:0000256" key="5">
    <source>
        <dbReference type="ARBA" id="ARBA00022741"/>
    </source>
</evidence>
<comment type="caution">
    <text evidence="9">The sequence shown here is derived from an EMBL/GenBank/DDBJ whole genome shotgun (WGS) entry which is preliminary data.</text>
</comment>
<dbReference type="AlphaFoldDB" id="A0A851GQL4"/>
<accession>A0A851GQL4</accession>
<keyword evidence="6 9" id="KW-0067">ATP-binding</keyword>
<keyword evidence="4" id="KW-1003">Cell membrane</keyword>
<dbReference type="PROSITE" id="PS50893">
    <property type="entry name" value="ABC_TRANSPORTER_2"/>
    <property type="match status" value="1"/>
</dbReference>
<dbReference type="InterPro" id="IPR003439">
    <property type="entry name" value="ABC_transporter-like_ATP-bd"/>
</dbReference>
<protein>
    <submittedName>
        <fullName evidence="9">ABC transporter ATP-binding protein</fullName>
    </submittedName>
</protein>
<dbReference type="PANTHER" id="PTHR43297">
    <property type="entry name" value="OLIGOPEPTIDE TRANSPORT ATP-BINDING PROTEIN APPD"/>
    <property type="match status" value="1"/>
</dbReference>
<dbReference type="InterPro" id="IPR027417">
    <property type="entry name" value="P-loop_NTPase"/>
</dbReference>
<keyword evidence="5" id="KW-0547">Nucleotide-binding</keyword>
<feature type="domain" description="ABC transporter" evidence="8">
    <location>
        <begin position="1"/>
        <end position="255"/>
    </location>
</feature>
<proteinExistence type="inferred from homology"/>
<dbReference type="InterPro" id="IPR017871">
    <property type="entry name" value="ABC_transporter-like_CS"/>
</dbReference>
<keyword evidence="3" id="KW-0813">Transport</keyword>
<dbReference type="Gene3D" id="3.40.50.300">
    <property type="entry name" value="P-loop containing nucleotide triphosphate hydrolases"/>
    <property type="match status" value="1"/>
</dbReference>
<reference evidence="9 10" key="1">
    <citation type="submission" date="2020-07" db="EMBL/GenBank/DDBJ databases">
        <title>Roseicoccus Jingziensis gen. nov., sp. nov., isolated from coastal seawater.</title>
        <authorList>
            <person name="Feng X."/>
        </authorList>
    </citation>
    <scope>NUCLEOTIDE SEQUENCE [LARGE SCALE GENOMIC DNA]</scope>
    <source>
        <strain evidence="9 10">N1E253</strain>
    </source>
</reference>
<dbReference type="Pfam" id="PF00005">
    <property type="entry name" value="ABC_tran"/>
    <property type="match status" value="1"/>
</dbReference>
<dbReference type="NCBIfam" id="TIGR01727">
    <property type="entry name" value="oligo_HPY"/>
    <property type="match status" value="1"/>
</dbReference>
<dbReference type="Proteomes" id="UP000557872">
    <property type="component" value="Unassembled WGS sequence"/>
</dbReference>
<dbReference type="FunFam" id="3.40.50.300:FF:000016">
    <property type="entry name" value="Oligopeptide ABC transporter ATP-binding component"/>
    <property type="match status" value="1"/>
</dbReference>
<comment type="similarity">
    <text evidence="2">Belongs to the ABC transporter superfamily.</text>
</comment>
<evidence type="ECO:0000313" key="9">
    <source>
        <dbReference type="EMBL" id="NWK57110.1"/>
    </source>
</evidence>
<evidence type="ECO:0000256" key="1">
    <source>
        <dbReference type="ARBA" id="ARBA00004417"/>
    </source>
</evidence>
<dbReference type="InterPro" id="IPR013563">
    <property type="entry name" value="Oligopep_ABC_C"/>
</dbReference>
<evidence type="ECO:0000256" key="6">
    <source>
        <dbReference type="ARBA" id="ARBA00022840"/>
    </source>
</evidence>
<evidence type="ECO:0000256" key="3">
    <source>
        <dbReference type="ARBA" id="ARBA00022448"/>
    </source>
</evidence>
<dbReference type="GO" id="GO:0016887">
    <property type="term" value="F:ATP hydrolysis activity"/>
    <property type="evidence" value="ECO:0007669"/>
    <property type="project" value="InterPro"/>
</dbReference>
<dbReference type="InterPro" id="IPR050388">
    <property type="entry name" value="ABC_Ni/Peptide_Import"/>
</dbReference>
<evidence type="ECO:0000256" key="2">
    <source>
        <dbReference type="ARBA" id="ARBA00005417"/>
    </source>
</evidence>
<dbReference type="PANTHER" id="PTHR43297:SF2">
    <property type="entry name" value="DIPEPTIDE TRANSPORT ATP-BINDING PROTEIN DPPD"/>
    <property type="match status" value="1"/>
</dbReference>
<keyword evidence="10" id="KW-1185">Reference proteome</keyword>
<dbReference type="EMBL" id="JACBAZ010000008">
    <property type="protein sequence ID" value="NWK57110.1"/>
    <property type="molecule type" value="Genomic_DNA"/>
</dbReference>
<dbReference type="InterPro" id="IPR003593">
    <property type="entry name" value="AAA+_ATPase"/>
</dbReference>
<dbReference type="CDD" id="cd03257">
    <property type="entry name" value="ABC_NikE_OppD_transporters"/>
    <property type="match status" value="1"/>
</dbReference>
<evidence type="ECO:0000256" key="7">
    <source>
        <dbReference type="ARBA" id="ARBA00023136"/>
    </source>
</evidence>
<dbReference type="PROSITE" id="PS00211">
    <property type="entry name" value="ABC_TRANSPORTER_1"/>
    <property type="match status" value="1"/>
</dbReference>
<evidence type="ECO:0000259" key="8">
    <source>
        <dbReference type="PROSITE" id="PS50893"/>
    </source>
</evidence>
<dbReference type="GO" id="GO:0005524">
    <property type="term" value="F:ATP binding"/>
    <property type="evidence" value="ECO:0007669"/>
    <property type="project" value="UniProtKB-KW"/>
</dbReference>
<name>A0A851GQL4_9BACT</name>
<gene>
    <name evidence="9" type="ORF">HW115_15925</name>
</gene>
<dbReference type="RefSeq" id="WP_178933943.1">
    <property type="nucleotide sequence ID" value="NZ_JACBAZ010000008.1"/>
</dbReference>